<dbReference type="EMBL" id="ASWJ01000003">
    <property type="protein sequence ID" value="EOW87547.1"/>
    <property type="molecule type" value="Genomic_DNA"/>
</dbReference>
<dbReference type="RefSeq" id="WP_016182776.1">
    <property type="nucleotide sequence ID" value="NZ_JXKI01000006.1"/>
</dbReference>
<organism evidence="1 2">
    <name type="scientific">Enterococcus columbae DSM 7374 = ATCC 51263</name>
    <dbReference type="NCBI Taxonomy" id="1121865"/>
    <lineage>
        <taxon>Bacteria</taxon>
        <taxon>Bacillati</taxon>
        <taxon>Bacillota</taxon>
        <taxon>Bacilli</taxon>
        <taxon>Lactobacillales</taxon>
        <taxon>Enterococcaceae</taxon>
        <taxon>Enterococcus</taxon>
    </lineage>
</organism>
<name>S0KIN0_9ENTE</name>
<comment type="caution">
    <text evidence="1">The sequence shown here is derived from an EMBL/GenBank/DDBJ whole genome shotgun (WGS) entry which is preliminary data.</text>
</comment>
<evidence type="ECO:0000313" key="2">
    <source>
        <dbReference type="Proteomes" id="UP000014113"/>
    </source>
</evidence>
<protein>
    <submittedName>
        <fullName evidence="1">Uncharacterized protein</fullName>
    </submittedName>
</protein>
<dbReference type="OrthoDB" id="2436196at2"/>
<gene>
    <name evidence="1" type="ORF">I568_00591</name>
</gene>
<dbReference type="PATRIC" id="fig|1121865.3.peg.602"/>
<evidence type="ECO:0000313" key="1">
    <source>
        <dbReference type="EMBL" id="EOW87547.1"/>
    </source>
</evidence>
<keyword evidence="2" id="KW-1185">Reference proteome</keyword>
<dbReference type="STRING" id="1121865.OMW_00613"/>
<accession>S0KIN0</accession>
<reference evidence="1 2" key="1">
    <citation type="submission" date="2013-03" db="EMBL/GenBank/DDBJ databases">
        <title>The Genome Sequence of Enterococcus columbae ATCC_51263 (PacBio/Illumina hybrid assembly).</title>
        <authorList>
            <consortium name="The Broad Institute Genomics Platform"/>
            <consortium name="The Broad Institute Genome Sequencing Center for Infectious Disease"/>
            <person name="Earl A."/>
            <person name="Russ C."/>
            <person name="Gilmore M."/>
            <person name="Surin D."/>
            <person name="Walker B."/>
            <person name="Young S."/>
            <person name="Zeng Q."/>
            <person name="Gargeya S."/>
            <person name="Fitzgerald M."/>
            <person name="Haas B."/>
            <person name="Abouelleil A."/>
            <person name="Allen A.W."/>
            <person name="Alvarado L."/>
            <person name="Arachchi H.M."/>
            <person name="Berlin A.M."/>
            <person name="Chapman S.B."/>
            <person name="Gainer-Dewar J."/>
            <person name="Goldberg J."/>
            <person name="Griggs A."/>
            <person name="Gujja S."/>
            <person name="Hansen M."/>
            <person name="Howarth C."/>
            <person name="Imamovic A."/>
            <person name="Ireland A."/>
            <person name="Larimer J."/>
            <person name="McCowan C."/>
            <person name="Murphy C."/>
            <person name="Pearson M."/>
            <person name="Poon T.W."/>
            <person name="Priest M."/>
            <person name="Roberts A."/>
            <person name="Saif S."/>
            <person name="Shea T."/>
            <person name="Sisk P."/>
            <person name="Sykes S."/>
            <person name="Wortman J."/>
            <person name="Nusbaum C."/>
            <person name="Birren B."/>
        </authorList>
    </citation>
    <scope>NUCLEOTIDE SEQUENCE [LARGE SCALE GENOMIC DNA]</scope>
    <source>
        <strain evidence="1 2">ATCC 51263</strain>
    </source>
</reference>
<sequence>MNKIEVRESLFENRTEKDSLYIEAAINTDSNFQSSIDDVNAKFLELMQDSHFRDICLEGNKKDFIVYLIQNDII</sequence>
<dbReference type="Proteomes" id="UP000014113">
    <property type="component" value="Unassembled WGS sequence"/>
</dbReference>
<dbReference type="AlphaFoldDB" id="S0KIN0"/>
<proteinExistence type="predicted"/>